<feature type="region of interest" description="Disordered" evidence="3">
    <location>
        <begin position="192"/>
        <end position="213"/>
    </location>
</feature>
<dbReference type="OrthoDB" id="10248252at2759"/>
<dbReference type="InterPro" id="IPR015943">
    <property type="entry name" value="WD40/YVTN_repeat-like_dom_sf"/>
</dbReference>
<dbReference type="PANTHER" id="PTHR19842:SF2">
    <property type="entry name" value="WD REPEAT PROTEIN (AFU_ORTHOLOGUE AFUA_5G04300)"/>
    <property type="match status" value="1"/>
</dbReference>
<dbReference type="InterPro" id="IPR001680">
    <property type="entry name" value="WD40_rpt"/>
</dbReference>
<keyword evidence="5" id="KW-1185">Reference proteome</keyword>
<dbReference type="PANTHER" id="PTHR19842">
    <property type="entry name" value="G BETA-LIKE PROTEIN GBL"/>
    <property type="match status" value="1"/>
</dbReference>
<organism evidence="4 5">
    <name type="scientific">[Torrubiella] hemipterigena</name>
    <dbReference type="NCBI Taxonomy" id="1531966"/>
    <lineage>
        <taxon>Eukaryota</taxon>
        <taxon>Fungi</taxon>
        <taxon>Dikarya</taxon>
        <taxon>Ascomycota</taxon>
        <taxon>Pezizomycotina</taxon>
        <taxon>Sordariomycetes</taxon>
        <taxon>Hypocreomycetidae</taxon>
        <taxon>Hypocreales</taxon>
        <taxon>Clavicipitaceae</taxon>
        <taxon>Clavicipitaceae incertae sedis</taxon>
        <taxon>'Torrubiella' clade</taxon>
    </lineage>
</organism>
<dbReference type="Proteomes" id="UP000039046">
    <property type="component" value="Unassembled WGS sequence"/>
</dbReference>
<protein>
    <submittedName>
        <fullName evidence="4">Uncharacterized protein</fullName>
    </submittedName>
</protein>
<evidence type="ECO:0000256" key="1">
    <source>
        <dbReference type="ARBA" id="ARBA00009890"/>
    </source>
</evidence>
<dbReference type="GO" id="GO:0032956">
    <property type="term" value="P:regulation of actin cytoskeleton organization"/>
    <property type="evidence" value="ECO:0007669"/>
    <property type="project" value="TreeGrafter"/>
</dbReference>
<evidence type="ECO:0000256" key="3">
    <source>
        <dbReference type="SAM" id="MobiDB-lite"/>
    </source>
</evidence>
<dbReference type="GO" id="GO:0031931">
    <property type="term" value="C:TORC1 complex"/>
    <property type="evidence" value="ECO:0007669"/>
    <property type="project" value="InterPro"/>
</dbReference>
<proteinExistence type="inferred from homology"/>
<dbReference type="STRING" id="1531966.A0A0A1T5S5"/>
<evidence type="ECO:0000256" key="2">
    <source>
        <dbReference type="PROSITE-ProRule" id="PRU00221"/>
    </source>
</evidence>
<reference evidence="4 5" key="1">
    <citation type="journal article" date="2015" name="Genome Announc.">
        <title>Draft Genome Sequence and Gene Annotation of the Entomopathogenic Fungus Verticillium hemipterigenum.</title>
        <authorList>
            <person name="Horn F."/>
            <person name="Habel A."/>
            <person name="Scharf D.H."/>
            <person name="Dworschak J."/>
            <person name="Brakhage A.A."/>
            <person name="Guthke R."/>
            <person name="Hertweck C."/>
            <person name="Linde J."/>
        </authorList>
    </citation>
    <scope>NUCLEOTIDE SEQUENCE [LARGE SCALE GENOMIC DNA]</scope>
</reference>
<dbReference type="GO" id="GO:0031932">
    <property type="term" value="C:TORC2 complex"/>
    <property type="evidence" value="ECO:0007669"/>
    <property type="project" value="InterPro"/>
</dbReference>
<accession>A0A0A1T5S5</accession>
<name>A0A0A1T5S5_9HYPO</name>
<dbReference type="Pfam" id="PF00400">
    <property type="entry name" value="WD40"/>
    <property type="match status" value="1"/>
</dbReference>
<dbReference type="AlphaFoldDB" id="A0A0A1T5S5"/>
<dbReference type="InterPro" id="IPR036322">
    <property type="entry name" value="WD40_repeat_dom_sf"/>
</dbReference>
<dbReference type="SMART" id="SM00320">
    <property type="entry name" value="WD40"/>
    <property type="match status" value="7"/>
</dbReference>
<dbReference type="EMBL" id="CDHN01000001">
    <property type="protein sequence ID" value="CEJ81627.1"/>
    <property type="molecule type" value="Genomic_DNA"/>
</dbReference>
<dbReference type="GO" id="GO:0031929">
    <property type="term" value="P:TOR signaling"/>
    <property type="evidence" value="ECO:0007669"/>
    <property type="project" value="InterPro"/>
</dbReference>
<dbReference type="Gene3D" id="2.130.10.10">
    <property type="entry name" value="YVTN repeat-like/Quinoprotein amine dehydrogenase"/>
    <property type="match status" value="1"/>
</dbReference>
<comment type="similarity">
    <text evidence="1">Belongs to the WD repeat LST8 family.</text>
</comment>
<evidence type="ECO:0000313" key="4">
    <source>
        <dbReference type="EMBL" id="CEJ81627.1"/>
    </source>
</evidence>
<evidence type="ECO:0000313" key="5">
    <source>
        <dbReference type="Proteomes" id="UP000039046"/>
    </source>
</evidence>
<dbReference type="InterPro" id="IPR037588">
    <property type="entry name" value="MLST8"/>
</dbReference>
<feature type="compositionally biased region" description="Low complexity" evidence="3">
    <location>
        <begin position="192"/>
        <end position="204"/>
    </location>
</feature>
<dbReference type="HOGENOM" id="CLU_004531_1_0_1"/>
<sequence length="1010" mass="112433">MITTVTVSTPWSMLDSAEDISTQRTYEDEFKYFIHPHSYDNAPSPARKRQRIVPDTALATSNDTTSAQPSAQDAIRLLVCRLVNEAVRDVKFRRLQVDNLAVQVVGELVSNKSFCKRIATSDGHLGHRLRLKVELAVESLAIQPCFWLSDDMRGSQCLVLEHDDFLFKCMQQWYSLDRQPVLQSLPTLAVLPSRRNGPRSRPSSLTTKTNTSRHQITSIPQLVYKPYLTVKERMAIARGVARYSDAVDLLTSPLVYHVDFTDEEIGAIVETLGGTFEPGVPPAILSKRNTKGNVLALVGPRLPHRTQASIRNFLSDAQDGIYNSSQNRHILSIKKHTSAKRGRRLDDLQPLLLARELDGLRGFGRTRTRFNFQAEVVTIWDDQLSVVSEYTNCAGDISTISWLPGHSFICGTTTHSDSHNQQYNKQGNLLLCSTTKNQLKAFDDHRIPRPFVMSGENSTAAMRESQDPWLYSSVVSSDYDAMTKQAFTSSFDGTVKSWTVDNDGVHMKSTSTWQQRGRVNFVACAKDGSGLVAVAADVPTDAIRIYNTKASDEADTLHMSLSCSRTDANGSDRWAYFPATLQWGICPASQHLLLIGYSPRSLRDGADDDIPEEKRNTGEIALWDTRRKCRLLVQAATTANVFEVAWHPTLSRFLVATSPCGVMVNGRTKTQVHIFQQDIDRPFDCYTEFQALSCPAVDINELTFRPNSLLHAYVTAGCTDGCVYVWDTAQGDTPVHVLRHGKPIDEVHGDREHFDTGVKFTAWSSSSDRFYTGSSDGVVKVWNVRNPTQPFLRDLLKAPAPISCGAFSPDFSWLAIGDASGRVFTFSTTGARGTMSEGIKIAGTNRVIRRPRTFIPHPEPPAQPVDGQDIEATAELTSAEMARQYLTNHQLVLHRNRVVGAVKGPAYMTTNLFRADAHLDSDPNLPLLAEYEKLQQETRHASTGGVVRKMRVLDELVEPLSPILESLRCQLHKVNLSKDFDPSCLSSEEVAALNKDGVELEADFGFDYDD</sequence>
<dbReference type="PROSITE" id="PS50082">
    <property type="entry name" value="WD_REPEATS_2"/>
    <property type="match status" value="1"/>
</dbReference>
<dbReference type="SUPFAM" id="SSF50978">
    <property type="entry name" value="WD40 repeat-like"/>
    <property type="match status" value="1"/>
</dbReference>
<gene>
    <name evidence="4" type="ORF">VHEMI01746</name>
</gene>
<feature type="repeat" description="WD" evidence="2">
    <location>
        <begin position="762"/>
        <end position="786"/>
    </location>
</feature>
<keyword evidence="2" id="KW-0853">WD repeat</keyword>